<protein>
    <recommendedName>
        <fullName evidence="3">SAF domain-containing protein</fullName>
    </recommendedName>
</protein>
<dbReference type="EMBL" id="BAABDQ010000012">
    <property type="protein sequence ID" value="GAA3567933.1"/>
    <property type="molecule type" value="Genomic_DNA"/>
</dbReference>
<accession>A0ABP6XJX8</accession>
<evidence type="ECO:0000313" key="1">
    <source>
        <dbReference type="EMBL" id="GAA3567933.1"/>
    </source>
</evidence>
<proteinExistence type="predicted"/>
<evidence type="ECO:0000313" key="2">
    <source>
        <dbReference type="Proteomes" id="UP001500630"/>
    </source>
</evidence>
<organism evidence="1 2">
    <name type="scientific">Nonomuraea rosea</name>
    <dbReference type="NCBI Taxonomy" id="638574"/>
    <lineage>
        <taxon>Bacteria</taxon>
        <taxon>Bacillati</taxon>
        <taxon>Actinomycetota</taxon>
        <taxon>Actinomycetes</taxon>
        <taxon>Streptosporangiales</taxon>
        <taxon>Streptosporangiaceae</taxon>
        <taxon>Nonomuraea</taxon>
    </lineage>
</organism>
<dbReference type="Proteomes" id="UP001500630">
    <property type="component" value="Unassembled WGS sequence"/>
</dbReference>
<gene>
    <name evidence="1" type="ORF">GCM10022419_055960</name>
</gene>
<keyword evidence="2" id="KW-1185">Reference proteome</keyword>
<sequence>MLTSAHSTRLPDVPRERRPAFALLGLLLVLAGAVATVVSAVRAGDRTEVIAITQRLGAGQPIPLAAMSKRAVAPVGMYLPWSERERLAGSVTSVTVLPGTLLTRAMTTPAATERVPGKARVGLLLKPGQIPDDLVAGDRVQIVHVPASPAAGESRVLVPNARVDGVAKPGGPDSGRVDVMVDGTLSPQIAEYASKGEIAVSELGT</sequence>
<evidence type="ECO:0008006" key="3">
    <source>
        <dbReference type="Google" id="ProtNLM"/>
    </source>
</evidence>
<name>A0ABP6XJX8_9ACTN</name>
<comment type="caution">
    <text evidence="1">The sequence shown here is derived from an EMBL/GenBank/DDBJ whole genome shotgun (WGS) entry which is preliminary data.</text>
</comment>
<reference evidence="2" key="1">
    <citation type="journal article" date="2019" name="Int. J. Syst. Evol. Microbiol.">
        <title>The Global Catalogue of Microorganisms (GCM) 10K type strain sequencing project: providing services to taxonomists for standard genome sequencing and annotation.</title>
        <authorList>
            <consortium name="The Broad Institute Genomics Platform"/>
            <consortium name="The Broad Institute Genome Sequencing Center for Infectious Disease"/>
            <person name="Wu L."/>
            <person name="Ma J."/>
        </authorList>
    </citation>
    <scope>NUCLEOTIDE SEQUENCE [LARGE SCALE GENOMIC DNA]</scope>
    <source>
        <strain evidence="2">JCM 17326</strain>
    </source>
</reference>